<comment type="caution">
    <text evidence="2">The sequence shown here is derived from an EMBL/GenBank/DDBJ whole genome shotgun (WGS) entry which is preliminary data.</text>
</comment>
<protein>
    <submittedName>
        <fullName evidence="2">Uncharacterized protein</fullName>
    </submittedName>
</protein>
<keyword evidence="3" id="KW-1185">Reference proteome</keyword>
<accession>A0A504YC09</accession>
<proteinExistence type="predicted"/>
<dbReference type="Proteomes" id="UP000316759">
    <property type="component" value="Unassembled WGS sequence"/>
</dbReference>
<evidence type="ECO:0000313" key="2">
    <source>
        <dbReference type="EMBL" id="TPP58081.1"/>
    </source>
</evidence>
<dbReference type="AlphaFoldDB" id="A0A504YC09"/>
<evidence type="ECO:0000313" key="3">
    <source>
        <dbReference type="Proteomes" id="UP000316759"/>
    </source>
</evidence>
<sequence>MNMEKVNLRWGSNLLKNVVQKDNLDDPTIDEMRIVESNPTVPPRWLLTEEQQKRVNVRELYERYCELRRSRYAAASNRGNPNLTVSEISRRESKPRSFKSPYILEEDKAIYRIPMDVLQQLKSQDFEVVKKHVNDSPHDH</sequence>
<dbReference type="EMBL" id="SUNJ01012409">
    <property type="protein sequence ID" value="TPP58081.1"/>
    <property type="molecule type" value="Genomic_DNA"/>
</dbReference>
<feature type="compositionally biased region" description="Polar residues" evidence="1">
    <location>
        <begin position="77"/>
        <end position="87"/>
    </location>
</feature>
<reference evidence="2 3" key="1">
    <citation type="submission" date="2019-04" db="EMBL/GenBank/DDBJ databases">
        <title>Annotation for the trematode Fasciola gigantica.</title>
        <authorList>
            <person name="Choi Y.-J."/>
        </authorList>
    </citation>
    <scope>NUCLEOTIDE SEQUENCE [LARGE SCALE GENOMIC DNA]</scope>
    <source>
        <strain evidence="2">Uganda_cow_1</strain>
    </source>
</reference>
<evidence type="ECO:0000256" key="1">
    <source>
        <dbReference type="SAM" id="MobiDB-lite"/>
    </source>
</evidence>
<organism evidence="2 3">
    <name type="scientific">Fasciola gigantica</name>
    <name type="common">Giant liver fluke</name>
    <dbReference type="NCBI Taxonomy" id="46835"/>
    <lineage>
        <taxon>Eukaryota</taxon>
        <taxon>Metazoa</taxon>
        <taxon>Spiralia</taxon>
        <taxon>Lophotrochozoa</taxon>
        <taxon>Platyhelminthes</taxon>
        <taxon>Trematoda</taxon>
        <taxon>Digenea</taxon>
        <taxon>Plagiorchiida</taxon>
        <taxon>Echinostomata</taxon>
        <taxon>Echinostomatoidea</taxon>
        <taxon>Fasciolidae</taxon>
        <taxon>Fasciola</taxon>
    </lineage>
</organism>
<gene>
    <name evidence="2" type="ORF">FGIG_10540</name>
</gene>
<feature type="region of interest" description="Disordered" evidence="1">
    <location>
        <begin position="76"/>
        <end position="97"/>
    </location>
</feature>
<name>A0A504YC09_FASGI</name>
<dbReference type="OrthoDB" id="6226989at2759"/>